<keyword evidence="7 9" id="KW-0067">ATP-binding</keyword>
<evidence type="ECO:0000256" key="5">
    <source>
        <dbReference type="ARBA" id="ARBA00022741"/>
    </source>
</evidence>
<evidence type="ECO:0000256" key="7">
    <source>
        <dbReference type="ARBA" id="ARBA00022840"/>
    </source>
</evidence>
<dbReference type="InterPro" id="IPR006001">
    <property type="entry name" value="Therm_gnt_kin"/>
</dbReference>
<evidence type="ECO:0000256" key="8">
    <source>
        <dbReference type="ARBA" id="ARBA00048090"/>
    </source>
</evidence>
<dbReference type="Proteomes" id="UP001501570">
    <property type="component" value="Unassembled WGS sequence"/>
</dbReference>
<keyword evidence="6 9" id="KW-0418">Kinase</keyword>
<comment type="similarity">
    <text evidence="2 9">Belongs to the gluconokinase GntK/GntV family.</text>
</comment>
<evidence type="ECO:0000256" key="3">
    <source>
        <dbReference type="ARBA" id="ARBA00012054"/>
    </source>
</evidence>
<evidence type="ECO:0000256" key="2">
    <source>
        <dbReference type="ARBA" id="ARBA00008420"/>
    </source>
</evidence>
<sequence length="171" mass="18791">MAKHSIIVVMGVSGSGKSTIGAMLAGELGWQYAEADDFHSAANVEKMAQGHPLTDEDRWPWLHAIGAWIDIQITAEQPAVVTCSALKHAYRDLLRRPHVKFVYLEGSRELIQSRLTARQGHFFRAELLDSQFADLEEPTADENVLTIAIGGTPRQVVDEIISGLDGDLASR</sequence>
<dbReference type="Pfam" id="PF13671">
    <property type="entry name" value="AAA_33"/>
    <property type="match status" value="1"/>
</dbReference>
<dbReference type="PANTHER" id="PTHR43442:SF3">
    <property type="entry name" value="GLUCONOKINASE-RELATED"/>
    <property type="match status" value="1"/>
</dbReference>
<proteinExistence type="inferred from homology"/>
<dbReference type="NCBIfam" id="TIGR01313">
    <property type="entry name" value="therm_gnt_kin"/>
    <property type="match status" value="1"/>
</dbReference>
<comment type="caution">
    <text evidence="10">The sequence shown here is derived from an EMBL/GenBank/DDBJ whole genome shotgun (WGS) entry which is preliminary data.</text>
</comment>
<evidence type="ECO:0000313" key="10">
    <source>
        <dbReference type="EMBL" id="GAA5181451.1"/>
    </source>
</evidence>
<evidence type="ECO:0000313" key="11">
    <source>
        <dbReference type="Proteomes" id="UP001501570"/>
    </source>
</evidence>
<reference evidence="11" key="1">
    <citation type="journal article" date="2019" name="Int. J. Syst. Evol. Microbiol.">
        <title>The Global Catalogue of Microorganisms (GCM) 10K type strain sequencing project: providing services to taxonomists for standard genome sequencing and annotation.</title>
        <authorList>
            <consortium name="The Broad Institute Genomics Platform"/>
            <consortium name="The Broad Institute Genome Sequencing Center for Infectious Disease"/>
            <person name="Wu L."/>
            <person name="Ma J."/>
        </authorList>
    </citation>
    <scope>NUCLEOTIDE SEQUENCE [LARGE SCALE GENOMIC DNA]</scope>
    <source>
        <strain evidence="11">JCM 18304</strain>
    </source>
</reference>
<name>A0ABP9RNC4_9ACTN</name>
<gene>
    <name evidence="10" type="ORF">GCM10023322_16170</name>
</gene>
<dbReference type="SUPFAM" id="SSF52540">
    <property type="entry name" value="P-loop containing nucleoside triphosphate hydrolases"/>
    <property type="match status" value="1"/>
</dbReference>
<dbReference type="RefSeq" id="WP_345627558.1">
    <property type="nucleotide sequence ID" value="NZ_BAABJQ010000004.1"/>
</dbReference>
<evidence type="ECO:0000256" key="6">
    <source>
        <dbReference type="ARBA" id="ARBA00022777"/>
    </source>
</evidence>
<keyword evidence="11" id="KW-1185">Reference proteome</keyword>
<dbReference type="Gene3D" id="3.40.50.300">
    <property type="entry name" value="P-loop containing nucleotide triphosphate hydrolases"/>
    <property type="match status" value="1"/>
</dbReference>
<dbReference type="CDD" id="cd02021">
    <property type="entry name" value="GntK"/>
    <property type="match status" value="1"/>
</dbReference>
<dbReference type="PANTHER" id="PTHR43442">
    <property type="entry name" value="GLUCONOKINASE-RELATED"/>
    <property type="match status" value="1"/>
</dbReference>
<keyword evidence="4 9" id="KW-0808">Transferase</keyword>
<comment type="catalytic activity">
    <reaction evidence="8 9">
        <text>D-gluconate + ATP = 6-phospho-D-gluconate + ADP + H(+)</text>
        <dbReference type="Rhea" id="RHEA:19433"/>
        <dbReference type="ChEBI" id="CHEBI:15378"/>
        <dbReference type="ChEBI" id="CHEBI:18391"/>
        <dbReference type="ChEBI" id="CHEBI:30616"/>
        <dbReference type="ChEBI" id="CHEBI:58759"/>
        <dbReference type="ChEBI" id="CHEBI:456216"/>
        <dbReference type="EC" id="2.7.1.12"/>
    </reaction>
</comment>
<accession>A0ABP9RNC4</accession>
<dbReference type="EC" id="2.7.1.12" evidence="3 9"/>
<evidence type="ECO:0000256" key="9">
    <source>
        <dbReference type="RuleBase" id="RU363066"/>
    </source>
</evidence>
<organism evidence="10 11">
    <name type="scientific">Rugosimonospora acidiphila</name>
    <dbReference type="NCBI Taxonomy" id="556531"/>
    <lineage>
        <taxon>Bacteria</taxon>
        <taxon>Bacillati</taxon>
        <taxon>Actinomycetota</taxon>
        <taxon>Actinomycetes</taxon>
        <taxon>Micromonosporales</taxon>
        <taxon>Micromonosporaceae</taxon>
        <taxon>Rugosimonospora</taxon>
    </lineage>
</organism>
<comment type="pathway">
    <text evidence="1">Carbohydrate acid metabolism.</text>
</comment>
<protein>
    <recommendedName>
        <fullName evidence="3 9">Gluconokinase</fullName>
        <ecNumber evidence="3 9">2.7.1.12</ecNumber>
    </recommendedName>
</protein>
<keyword evidence="5 9" id="KW-0547">Nucleotide-binding</keyword>
<evidence type="ECO:0000256" key="1">
    <source>
        <dbReference type="ARBA" id="ARBA00004761"/>
    </source>
</evidence>
<dbReference type="InterPro" id="IPR027417">
    <property type="entry name" value="P-loop_NTPase"/>
</dbReference>
<evidence type="ECO:0000256" key="4">
    <source>
        <dbReference type="ARBA" id="ARBA00022679"/>
    </source>
</evidence>
<dbReference type="EMBL" id="BAABJQ010000004">
    <property type="protein sequence ID" value="GAA5181451.1"/>
    <property type="molecule type" value="Genomic_DNA"/>
</dbReference>